<name>A0A679J9P4_VARPD</name>
<sequence>MGIALLAIADFWMPLQSLANRLIPARRPHARDRLDHADNSAGLRYVAVRPGCSARSGGATAPTTAAAIAPTRPLRVVRVVDGKGQQRSDRVLISGRMADVCAELDRLAALEAAETLATAHRSTRLH</sequence>
<proteinExistence type="predicted"/>
<evidence type="ECO:0000313" key="1">
    <source>
        <dbReference type="EMBL" id="CAA2104640.1"/>
    </source>
</evidence>
<accession>A0A679J9P4</accession>
<dbReference type="RefSeq" id="WP_339090476.1">
    <property type="nucleotide sequence ID" value="NZ_LR743507.1"/>
</dbReference>
<dbReference type="EMBL" id="LR743507">
    <property type="protein sequence ID" value="CAA2104640.1"/>
    <property type="molecule type" value="Genomic_DNA"/>
</dbReference>
<gene>
    <name evidence="1" type="ORF">VVAX_02867</name>
</gene>
<organism evidence="1">
    <name type="scientific">Variovorax paradoxus</name>
    <dbReference type="NCBI Taxonomy" id="34073"/>
    <lineage>
        <taxon>Bacteria</taxon>
        <taxon>Pseudomonadati</taxon>
        <taxon>Pseudomonadota</taxon>
        <taxon>Betaproteobacteria</taxon>
        <taxon>Burkholderiales</taxon>
        <taxon>Comamonadaceae</taxon>
        <taxon>Variovorax</taxon>
    </lineage>
</organism>
<protein>
    <submittedName>
        <fullName evidence="1">Uncharacterized protein</fullName>
    </submittedName>
</protein>
<reference evidence="1" key="1">
    <citation type="submission" date="2019-12" db="EMBL/GenBank/DDBJ databases">
        <authorList>
            <person name="Cremers G."/>
        </authorList>
    </citation>
    <scope>NUCLEOTIDE SEQUENCE</scope>
    <source>
        <strain evidence="1">Vvax</strain>
    </source>
</reference>
<dbReference type="AlphaFoldDB" id="A0A679J9P4"/>